<protein>
    <submittedName>
        <fullName evidence="3">Uncharacterized protein</fullName>
    </submittedName>
</protein>
<dbReference type="Proteomes" id="UP000235786">
    <property type="component" value="Unassembled WGS sequence"/>
</dbReference>
<keyword evidence="1" id="KW-0175">Coiled coil</keyword>
<evidence type="ECO:0000313" key="4">
    <source>
        <dbReference type="Proteomes" id="UP000235786"/>
    </source>
</evidence>
<reference evidence="3 4" key="1">
    <citation type="submission" date="2016-04" db="EMBL/GenBank/DDBJ databases">
        <title>A degradative enzymes factory behind the ericoid mycorrhizal symbiosis.</title>
        <authorList>
            <consortium name="DOE Joint Genome Institute"/>
            <person name="Martino E."/>
            <person name="Morin E."/>
            <person name="Grelet G."/>
            <person name="Kuo A."/>
            <person name="Kohler A."/>
            <person name="Daghino S."/>
            <person name="Barry K."/>
            <person name="Choi C."/>
            <person name="Cichocki N."/>
            <person name="Clum A."/>
            <person name="Copeland A."/>
            <person name="Hainaut M."/>
            <person name="Haridas S."/>
            <person name="Labutti K."/>
            <person name="Lindquist E."/>
            <person name="Lipzen A."/>
            <person name="Khouja H.-R."/>
            <person name="Murat C."/>
            <person name="Ohm R."/>
            <person name="Olson A."/>
            <person name="Spatafora J."/>
            <person name="Veneault-Fourrey C."/>
            <person name="Henrissat B."/>
            <person name="Grigoriev I."/>
            <person name="Martin F."/>
            <person name="Perotto S."/>
        </authorList>
    </citation>
    <scope>NUCLEOTIDE SEQUENCE [LARGE SCALE GENOMIC DNA]</scope>
    <source>
        <strain evidence="3 4">F</strain>
    </source>
</reference>
<proteinExistence type="predicted"/>
<feature type="compositionally biased region" description="Polar residues" evidence="2">
    <location>
        <begin position="141"/>
        <end position="172"/>
    </location>
</feature>
<feature type="region of interest" description="Disordered" evidence="2">
    <location>
        <begin position="116"/>
        <end position="220"/>
    </location>
</feature>
<accession>A0A2J6RN03</accession>
<dbReference type="AlphaFoldDB" id="A0A2J6RN03"/>
<keyword evidence="4" id="KW-1185">Reference proteome</keyword>
<gene>
    <name evidence="3" type="ORF">L207DRAFT_583748</name>
</gene>
<evidence type="ECO:0000256" key="1">
    <source>
        <dbReference type="SAM" id="Coils"/>
    </source>
</evidence>
<sequence length="330" mass="37289">MDRLQTALSPKLAGVAADKLWQFQLRKENKALLEQVQENDRRYRFDTAETNRKLKESTDRIVALESKIAEYEREKTRTDQARKEFMKEDATFKANLKNFLERRLSQTELTTIIGGPSTTVSAALPQSRDSSQLVNVPASGHATSQHFKATPATTTPSSRDQEPAISNGNANGQRQKTPRPRPKPTVARRPVTRSRNKSTDSPTETPVTFENAGPQIPNIPRLFQGTNHIKTYYNDSNDVFKRLNTIEPQSEVNFVSAFISGITDPKIKSRLISELQQLHPSRNRKDGRIEVLCDWDDIPEGLRKAGLLSPAKETSRRKHRVLGDLSDLDF</sequence>
<feature type="compositionally biased region" description="Polar residues" evidence="2">
    <location>
        <begin position="199"/>
        <end position="208"/>
    </location>
</feature>
<name>A0A2J6RN03_HYAVF</name>
<feature type="coiled-coil region" evidence="1">
    <location>
        <begin position="47"/>
        <end position="88"/>
    </location>
</feature>
<dbReference type="EMBL" id="KZ613946">
    <property type="protein sequence ID" value="PMD39904.1"/>
    <property type="molecule type" value="Genomic_DNA"/>
</dbReference>
<dbReference type="OrthoDB" id="3530645at2759"/>
<evidence type="ECO:0000256" key="2">
    <source>
        <dbReference type="SAM" id="MobiDB-lite"/>
    </source>
</evidence>
<organism evidence="3 4">
    <name type="scientific">Hyaloscypha variabilis (strain UAMH 11265 / GT02V1 / F)</name>
    <name type="common">Meliniomyces variabilis</name>
    <dbReference type="NCBI Taxonomy" id="1149755"/>
    <lineage>
        <taxon>Eukaryota</taxon>
        <taxon>Fungi</taxon>
        <taxon>Dikarya</taxon>
        <taxon>Ascomycota</taxon>
        <taxon>Pezizomycotina</taxon>
        <taxon>Leotiomycetes</taxon>
        <taxon>Helotiales</taxon>
        <taxon>Hyaloscyphaceae</taxon>
        <taxon>Hyaloscypha</taxon>
        <taxon>Hyaloscypha variabilis</taxon>
    </lineage>
</organism>
<evidence type="ECO:0000313" key="3">
    <source>
        <dbReference type="EMBL" id="PMD39904.1"/>
    </source>
</evidence>